<evidence type="ECO:0000256" key="1">
    <source>
        <dbReference type="ARBA" id="ARBA00022722"/>
    </source>
</evidence>
<evidence type="ECO:0000256" key="3">
    <source>
        <dbReference type="SAM" id="MobiDB-lite"/>
    </source>
</evidence>
<dbReference type="RefSeq" id="WP_191762178.1">
    <property type="nucleotide sequence ID" value="NZ_VJXY01000088.1"/>
</dbReference>
<evidence type="ECO:0000313" key="5">
    <source>
        <dbReference type="Proteomes" id="UP001165986"/>
    </source>
</evidence>
<keyword evidence="1" id="KW-0540">Nuclease</keyword>
<dbReference type="PANTHER" id="PTHR33607">
    <property type="entry name" value="ENDONUCLEASE-1"/>
    <property type="match status" value="1"/>
</dbReference>
<keyword evidence="2" id="KW-0378">Hydrolase</keyword>
<organism evidence="4 5">
    <name type="scientific">Komarekiella delphini-convector SJRDD-AB1</name>
    <dbReference type="NCBI Taxonomy" id="2593771"/>
    <lineage>
        <taxon>Bacteria</taxon>
        <taxon>Bacillati</taxon>
        <taxon>Cyanobacteriota</taxon>
        <taxon>Cyanophyceae</taxon>
        <taxon>Nostocales</taxon>
        <taxon>Nostocaceae</taxon>
        <taxon>Komarekiella</taxon>
        <taxon>Komarekiella delphini-convector</taxon>
    </lineage>
</organism>
<dbReference type="AlphaFoldDB" id="A0AA40VV37"/>
<sequence length="258" mass="29979">MQVSVRLGQPTLPNGINDSQISSNRTQPLDNGIITANGNRSVNGQARSLEENPELQAALSELERGRSIEYYNEDQDRQNREEYYSNLPDSLNRTKLFNSLSNLLQRTHTTWLEYKPSTHLYPFVDLRPGNLKLPSIYSGNEFEPEEFIREAFQIEELIRRFQESITTESAINEKQRAAQLDLLEASMPFNCEHVVPQSWFTRREPMRGDLHHLFACKPDCNSFRGKVPFFDFPDFGESIRDKCGKREEKKFGRCRIEI</sequence>
<dbReference type="SUPFAM" id="SSF54060">
    <property type="entry name" value="His-Me finger endonucleases"/>
    <property type="match status" value="1"/>
</dbReference>
<evidence type="ECO:0000313" key="4">
    <source>
        <dbReference type="EMBL" id="MBD6620864.1"/>
    </source>
</evidence>
<keyword evidence="5" id="KW-1185">Reference proteome</keyword>
<evidence type="ECO:0008006" key="6">
    <source>
        <dbReference type="Google" id="ProtNLM"/>
    </source>
</evidence>
<dbReference type="Pfam" id="PF04231">
    <property type="entry name" value="Endonuclease_1"/>
    <property type="match status" value="1"/>
</dbReference>
<protein>
    <recommendedName>
        <fullName evidence="6">Endonuclease I</fullName>
    </recommendedName>
</protein>
<comment type="caution">
    <text evidence="4">The sequence shown here is derived from an EMBL/GenBank/DDBJ whole genome shotgun (WGS) entry which is preliminary data.</text>
</comment>
<feature type="compositionally biased region" description="Polar residues" evidence="3">
    <location>
        <begin position="11"/>
        <end position="29"/>
    </location>
</feature>
<dbReference type="Proteomes" id="UP001165986">
    <property type="component" value="Unassembled WGS sequence"/>
</dbReference>
<evidence type="ECO:0000256" key="2">
    <source>
        <dbReference type="ARBA" id="ARBA00022801"/>
    </source>
</evidence>
<feature type="region of interest" description="Disordered" evidence="3">
    <location>
        <begin position="1"/>
        <end position="29"/>
    </location>
</feature>
<accession>A0AA40VV37</accession>
<gene>
    <name evidence="4" type="ORF">FNW02_35270</name>
</gene>
<dbReference type="GO" id="GO:0016787">
    <property type="term" value="F:hydrolase activity"/>
    <property type="evidence" value="ECO:0007669"/>
    <property type="project" value="UniProtKB-KW"/>
</dbReference>
<dbReference type="PANTHER" id="PTHR33607:SF2">
    <property type="entry name" value="ENDONUCLEASE-1"/>
    <property type="match status" value="1"/>
</dbReference>
<dbReference type="InterPro" id="IPR044925">
    <property type="entry name" value="His-Me_finger_sf"/>
</dbReference>
<dbReference type="GO" id="GO:0004518">
    <property type="term" value="F:nuclease activity"/>
    <property type="evidence" value="ECO:0007669"/>
    <property type="project" value="UniProtKB-KW"/>
</dbReference>
<proteinExistence type="predicted"/>
<name>A0AA40VV37_9NOST</name>
<dbReference type="InterPro" id="IPR007346">
    <property type="entry name" value="Endonuclease-I"/>
</dbReference>
<reference evidence="4" key="1">
    <citation type="submission" date="2019-07" db="EMBL/GenBank/DDBJ databases">
        <title>Toxilogical consequences of a new and cryptic species of cyanobacteria (Komarekiella delphini-convector) recovered from the epidermis of a bottlenose dolphin and 1500 ft. in the air.</title>
        <authorList>
            <person name="Brown A.O."/>
            <person name="Dvorak P."/>
            <person name="Villanueva C.D."/>
            <person name="Foss A.J."/>
            <person name="Garvey A.D."/>
            <person name="Gibson Q.A."/>
            <person name="Johansen J.R."/>
            <person name="Casamatta D.A."/>
        </authorList>
    </citation>
    <scope>NUCLEOTIDE SEQUENCE</scope>
    <source>
        <strain evidence="4">SJRDD-AB1</strain>
    </source>
</reference>
<dbReference type="EMBL" id="VJXY01000088">
    <property type="protein sequence ID" value="MBD6620864.1"/>
    <property type="molecule type" value="Genomic_DNA"/>
</dbReference>